<dbReference type="InterPro" id="IPR000713">
    <property type="entry name" value="Mur_ligase_N"/>
</dbReference>
<dbReference type="PANTHER" id="PTHR43445:SF5">
    <property type="entry name" value="UDP-N-ACETYLMURAMATE--L-ALANYL-GAMMA-D-GLUTAMYL-MESO-2,6-DIAMINOHEPTANDIOATE LIGASE"/>
    <property type="match status" value="1"/>
</dbReference>
<gene>
    <name evidence="13" type="ORF">GP2143_05125</name>
</gene>
<evidence type="ECO:0000259" key="12">
    <source>
        <dbReference type="Pfam" id="PF08245"/>
    </source>
</evidence>
<reference evidence="13 14" key="1">
    <citation type="journal article" date="2010" name="J. Bacteriol.">
        <title>Genome sequence of the oligotrophic marine Gammaproteobacterium HTCC2143, isolated from the Oregon Coast.</title>
        <authorList>
            <person name="Oh H.M."/>
            <person name="Kang I."/>
            <person name="Ferriera S."/>
            <person name="Giovannoni S.J."/>
            <person name="Cho J.C."/>
        </authorList>
    </citation>
    <scope>NUCLEOTIDE SEQUENCE [LARGE SCALE GENOMIC DNA]</scope>
    <source>
        <strain evidence="13 14">HTCC2143</strain>
    </source>
</reference>
<dbReference type="InterPro" id="IPR036565">
    <property type="entry name" value="Mur-like_cat_sf"/>
</dbReference>
<evidence type="ECO:0000256" key="8">
    <source>
        <dbReference type="ARBA" id="ARBA00023316"/>
    </source>
</evidence>
<accession>A0YB75</accession>
<dbReference type="Pfam" id="PF08245">
    <property type="entry name" value="Mur_ligase_M"/>
    <property type="match status" value="1"/>
</dbReference>
<dbReference type="Gene3D" id="3.40.1190.10">
    <property type="entry name" value="Mur-like, catalytic domain"/>
    <property type="match status" value="1"/>
</dbReference>
<evidence type="ECO:0000259" key="11">
    <source>
        <dbReference type="Pfam" id="PF02875"/>
    </source>
</evidence>
<dbReference type="NCBIfam" id="TIGR01081">
    <property type="entry name" value="mpl"/>
    <property type="match status" value="1"/>
</dbReference>
<evidence type="ECO:0000256" key="4">
    <source>
        <dbReference type="ARBA" id="ARBA00022840"/>
    </source>
</evidence>
<dbReference type="Gene3D" id="3.90.190.20">
    <property type="entry name" value="Mur ligase, C-terminal domain"/>
    <property type="match status" value="1"/>
</dbReference>
<dbReference type="EC" id="6.3.2.45" evidence="9"/>
<organism evidence="13 14">
    <name type="scientific">marine gamma proteobacterium HTCC2143</name>
    <dbReference type="NCBI Taxonomy" id="247633"/>
    <lineage>
        <taxon>Bacteria</taxon>
        <taxon>Pseudomonadati</taxon>
        <taxon>Pseudomonadota</taxon>
        <taxon>Gammaproteobacteria</taxon>
        <taxon>Cellvibrionales</taxon>
        <taxon>Spongiibacteraceae</taxon>
        <taxon>BD1-7 clade</taxon>
    </lineage>
</organism>
<protein>
    <recommendedName>
        <fullName evidence="9">UDP-N-acetylmuramate:L-alanyl-gamma-D-glutamyl-meso-diaminopimelate ligase</fullName>
        <ecNumber evidence="9">6.3.2.45</ecNumber>
    </recommendedName>
</protein>
<keyword evidence="2" id="KW-0132">Cell division</keyword>
<name>A0YB75_9GAMM</name>
<feature type="domain" description="Mur ligase C-terminal" evidence="11">
    <location>
        <begin position="308"/>
        <end position="431"/>
    </location>
</feature>
<dbReference type="GO" id="GO:0106418">
    <property type="term" value="F:UDP-N-acetylmuramate-L-alanyl-gamma-D-glutamyl-meso-2,6-diaminoheptanedioate ligase activity"/>
    <property type="evidence" value="ECO:0007669"/>
    <property type="project" value="UniProtKB-EC"/>
</dbReference>
<dbReference type="Gene3D" id="3.40.50.720">
    <property type="entry name" value="NAD(P)-binding Rossmann-like Domain"/>
    <property type="match status" value="1"/>
</dbReference>
<dbReference type="InterPro" id="IPR005757">
    <property type="entry name" value="Mpl"/>
</dbReference>
<evidence type="ECO:0000313" key="14">
    <source>
        <dbReference type="Proteomes" id="UP000004931"/>
    </source>
</evidence>
<evidence type="ECO:0000256" key="3">
    <source>
        <dbReference type="ARBA" id="ARBA00022741"/>
    </source>
</evidence>
<dbReference type="GO" id="GO:0071555">
    <property type="term" value="P:cell wall organization"/>
    <property type="evidence" value="ECO:0007669"/>
    <property type="project" value="UniProtKB-KW"/>
</dbReference>
<dbReference type="GO" id="GO:0005524">
    <property type="term" value="F:ATP binding"/>
    <property type="evidence" value="ECO:0007669"/>
    <property type="project" value="UniProtKB-KW"/>
</dbReference>
<dbReference type="eggNOG" id="COG0773">
    <property type="taxonomic scope" value="Bacteria"/>
</dbReference>
<dbReference type="GO" id="GO:0051301">
    <property type="term" value="P:cell division"/>
    <property type="evidence" value="ECO:0007669"/>
    <property type="project" value="UniProtKB-KW"/>
</dbReference>
<dbReference type="GO" id="GO:0009252">
    <property type="term" value="P:peptidoglycan biosynthetic process"/>
    <property type="evidence" value="ECO:0007669"/>
    <property type="project" value="UniProtKB-UniRule"/>
</dbReference>
<feature type="domain" description="Mur ligase N-terminal catalytic" evidence="10">
    <location>
        <begin position="1"/>
        <end position="88"/>
    </location>
</feature>
<dbReference type="EMBL" id="AAVT01000002">
    <property type="protein sequence ID" value="EAW31805.1"/>
    <property type="molecule type" value="Genomic_DNA"/>
</dbReference>
<dbReference type="InterPro" id="IPR036615">
    <property type="entry name" value="Mur_ligase_C_dom_sf"/>
</dbReference>
<dbReference type="Pfam" id="PF02875">
    <property type="entry name" value="Mur_ligase_C"/>
    <property type="match status" value="1"/>
</dbReference>
<feature type="domain" description="Mur ligase central" evidence="12">
    <location>
        <begin position="97"/>
        <end position="286"/>
    </location>
</feature>
<keyword evidence="1 13" id="KW-0436">Ligase</keyword>
<dbReference type="PANTHER" id="PTHR43445">
    <property type="entry name" value="UDP-N-ACETYLMURAMATE--L-ALANINE LIGASE-RELATED"/>
    <property type="match status" value="1"/>
</dbReference>
<dbReference type="GO" id="GO:0008360">
    <property type="term" value="P:regulation of cell shape"/>
    <property type="evidence" value="ECO:0007669"/>
    <property type="project" value="UniProtKB-KW"/>
</dbReference>
<dbReference type="AlphaFoldDB" id="A0YB75"/>
<keyword evidence="7" id="KW-0131">Cell cycle</keyword>
<dbReference type="InterPro" id="IPR050061">
    <property type="entry name" value="MurCDEF_pg_biosynth"/>
</dbReference>
<evidence type="ECO:0000256" key="6">
    <source>
        <dbReference type="ARBA" id="ARBA00022984"/>
    </source>
</evidence>
<proteinExistence type="predicted"/>
<evidence type="ECO:0000256" key="7">
    <source>
        <dbReference type="ARBA" id="ARBA00023306"/>
    </source>
</evidence>
<keyword evidence="6" id="KW-0573">Peptidoglycan synthesis</keyword>
<dbReference type="Pfam" id="PF01225">
    <property type="entry name" value="Mur_ligase"/>
    <property type="match status" value="1"/>
</dbReference>
<dbReference type="SUPFAM" id="SSF53244">
    <property type="entry name" value="MurD-like peptide ligases, peptide-binding domain"/>
    <property type="match status" value="1"/>
</dbReference>
<keyword evidence="5" id="KW-0133">Cell shape</keyword>
<comment type="caution">
    <text evidence="13">The sequence shown here is derived from an EMBL/GenBank/DDBJ whole genome shotgun (WGS) entry which is preliminary data.</text>
</comment>
<dbReference type="InterPro" id="IPR013221">
    <property type="entry name" value="Mur_ligase_cen"/>
</dbReference>
<dbReference type="STRING" id="247633.GP2143_05125"/>
<evidence type="ECO:0000256" key="1">
    <source>
        <dbReference type="ARBA" id="ARBA00022598"/>
    </source>
</evidence>
<dbReference type="Proteomes" id="UP000004931">
    <property type="component" value="Unassembled WGS sequence"/>
</dbReference>
<keyword evidence="3" id="KW-0547">Nucleotide-binding</keyword>
<evidence type="ECO:0000256" key="9">
    <source>
        <dbReference type="NCBIfam" id="TIGR01081"/>
    </source>
</evidence>
<evidence type="ECO:0000313" key="13">
    <source>
        <dbReference type="EMBL" id="EAW31805.1"/>
    </source>
</evidence>
<dbReference type="SUPFAM" id="SSF53623">
    <property type="entry name" value="MurD-like peptide ligases, catalytic domain"/>
    <property type="match status" value="1"/>
</dbReference>
<dbReference type="SUPFAM" id="SSF51984">
    <property type="entry name" value="MurCD N-terminal domain"/>
    <property type="match status" value="1"/>
</dbReference>
<keyword evidence="4" id="KW-0067">ATP-binding</keyword>
<keyword evidence="8" id="KW-0961">Cell wall biogenesis/degradation</keyword>
<sequence length="451" mass="49223">MGSIALLAKELGHTVTGSDENVYPPMSDQLSGAGINISSPYSADNIPDDVDLVMIGNANLPRGNPAVEYVLEKNIPYTSGAEWLGRYLLHDKWVIAVAGTHGKTTTTSMTAWILEYAGLKPGFLVGGVPANFGYSARLGETDFFVIEADEYDTSYFDRRSKFLHYHPRTAIFNNLEYDHADIFPDLAAIQNQFHLLVRTIPGEGLIIHPSNDNNVAEVLLKGCWSKTLSFGPDISSKLSGTAISEDHSHFSVSLNGPDQNKIVGEINWLMTGLHNMNNALAAIAAARHVGISPAIACEALSKFTGVKRRMEVIYESAEMTVYDDFAHHPTAIETTLEGLRKQVGKDAILAIVEPGSHTMKLGIHADTLADSVSHADEVIWFKPANIKWDIDKIVDASSNGPKMSVINSHDVLLDEIIARAKSKEIQHVVIMSNSGFGGLHRRLVETLESSH</sequence>
<dbReference type="InterPro" id="IPR004101">
    <property type="entry name" value="Mur_ligase_C"/>
</dbReference>
<keyword evidence="14" id="KW-1185">Reference proteome</keyword>
<evidence type="ECO:0000256" key="2">
    <source>
        <dbReference type="ARBA" id="ARBA00022618"/>
    </source>
</evidence>
<evidence type="ECO:0000256" key="5">
    <source>
        <dbReference type="ARBA" id="ARBA00022960"/>
    </source>
</evidence>
<evidence type="ECO:0000259" key="10">
    <source>
        <dbReference type="Pfam" id="PF01225"/>
    </source>
</evidence>